<evidence type="ECO:0000313" key="4">
    <source>
        <dbReference type="Proteomes" id="UP000694867"/>
    </source>
</evidence>
<feature type="region of interest" description="Disordered" evidence="1">
    <location>
        <begin position="226"/>
        <end position="265"/>
    </location>
</feature>
<dbReference type="KEGG" id="goe:100898369"/>
<proteinExistence type="predicted"/>
<feature type="chain" id="PRO_5042480867" evidence="3">
    <location>
        <begin position="20"/>
        <end position="265"/>
    </location>
</feature>
<gene>
    <name evidence="5" type="primary">LOC100898369</name>
</gene>
<keyword evidence="3" id="KW-0732">Signal</keyword>
<evidence type="ECO:0000313" key="5">
    <source>
        <dbReference type="RefSeq" id="XP_003746660.1"/>
    </source>
</evidence>
<evidence type="ECO:0000256" key="1">
    <source>
        <dbReference type="SAM" id="MobiDB-lite"/>
    </source>
</evidence>
<protein>
    <submittedName>
        <fullName evidence="5">Uncharacterized protein LOC100898369</fullName>
    </submittedName>
</protein>
<reference evidence="5" key="1">
    <citation type="submission" date="2025-08" db="UniProtKB">
        <authorList>
            <consortium name="RefSeq"/>
        </authorList>
    </citation>
    <scope>IDENTIFICATION</scope>
</reference>
<name>A0AAJ6VZ70_9ACAR</name>
<evidence type="ECO:0000256" key="2">
    <source>
        <dbReference type="SAM" id="Phobius"/>
    </source>
</evidence>
<feature type="compositionally biased region" description="Pro residues" evidence="1">
    <location>
        <begin position="253"/>
        <end position="265"/>
    </location>
</feature>
<keyword evidence="2" id="KW-0472">Membrane</keyword>
<keyword evidence="2" id="KW-0812">Transmembrane</keyword>
<dbReference type="GeneID" id="100898369"/>
<dbReference type="AlphaFoldDB" id="A0AAJ6VZ70"/>
<accession>A0AAJ6VZ70</accession>
<evidence type="ECO:0000256" key="3">
    <source>
        <dbReference type="SAM" id="SignalP"/>
    </source>
</evidence>
<organism evidence="4 5">
    <name type="scientific">Galendromus occidentalis</name>
    <name type="common">western predatory mite</name>
    <dbReference type="NCBI Taxonomy" id="34638"/>
    <lineage>
        <taxon>Eukaryota</taxon>
        <taxon>Metazoa</taxon>
        <taxon>Ecdysozoa</taxon>
        <taxon>Arthropoda</taxon>
        <taxon>Chelicerata</taxon>
        <taxon>Arachnida</taxon>
        <taxon>Acari</taxon>
        <taxon>Parasitiformes</taxon>
        <taxon>Mesostigmata</taxon>
        <taxon>Gamasina</taxon>
        <taxon>Phytoseioidea</taxon>
        <taxon>Phytoseiidae</taxon>
        <taxon>Typhlodrominae</taxon>
        <taxon>Galendromus</taxon>
    </lineage>
</organism>
<keyword evidence="2" id="KW-1133">Transmembrane helix</keyword>
<feature type="transmembrane region" description="Helical" evidence="2">
    <location>
        <begin position="156"/>
        <end position="177"/>
    </location>
</feature>
<sequence length="265" mass="29478">MLRSWLIVLLLCYFAYGNADTDIRSSDEVTRNETDLSPQKYGSCPPGYFNVNGISFLEFYDYKTAKRTTWDNPKQIQCVNSTLCTTSGAKIDLATCKNADRGLSSPKWFCTMDFYGSGFKVVSSNITCEYYRLSSICALQDSCVFFYAPSRSQSRYVLAGFGALVLIAIAALAVCVWMRSRNSSMNSGRTTTTFISTPSPAYSHAQQYPSGQVYPEGMYHAPSRYPPPPYTHAPYGQAPLLRAPHPHNGPEHPYSPPEPPKVAPY</sequence>
<keyword evidence="4" id="KW-1185">Reference proteome</keyword>
<feature type="signal peptide" evidence="3">
    <location>
        <begin position="1"/>
        <end position="19"/>
    </location>
</feature>
<dbReference type="RefSeq" id="XP_003746660.1">
    <property type="nucleotide sequence ID" value="XM_003746612.2"/>
</dbReference>
<dbReference type="Proteomes" id="UP000694867">
    <property type="component" value="Unplaced"/>
</dbReference>